<dbReference type="KEGG" id="bhy:BHWA1_00447"/>
<keyword evidence="2" id="KW-1185">Reference proteome</keyword>
<gene>
    <name evidence="1" type="ordered locus">BHWA1_00447</name>
</gene>
<dbReference type="PROSITE" id="PS51257">
    <property type="entry name" value="PROKAR_LIPOPROTEIN"/>
    <property type="match status" value="1"/>
</dbReference>
<dbReference type="RefSeq" id="WP_012669995.1">
    <property type="nucleotide sequence ID" value="NC_012225.1"/>
</dbReference>
<dbReference type="Proteomes" id="UP000001803">
    <property type="component" value="Chromosome"/>
</dbReference>
<sequence length="203" mass="24298">MKLFLLSPLFFFMLSCLTVPEIYLNNNVIYWREYVANKSASDIYQNIYRFDKNADMDYIVYGYKSKIKYKLFLMKESNEAFYYKNVTLKTYIIESLPSFNLYEDALNKKDYSTLYMNNYFNRTTFSDTSIYLPIGLAFKDGNLYIAKTYGEDYKDRLSHWLRKNGYGMGKEWIPAINVDWNSYPVPTEHEIDWNELEIIGKLF</sequence>
<reference evidence="1 2" key="1">
    <citation type="journal article" date="2009" name="PLoS ONE">
        <title>Genome sequence of the pathogenic intestinal spirochete Brachyspira hyodysenteriae reveals adaptations to its lifestyle in the porcine large intestine.</title>
        <authorList>
            <person name="Bellgard M.I."/>
            <person name="Wanchanthuek P."/>
            <person name="La T."/>
            <person name="Ryan K."/>
            <person name="Moolhuijzen P."/>
            <person name="Albertyn Z."/>
            <person name="Shaban B."/>
            <person name="Motro Y."/>
            <person name="Dunn D.S."/>
            <person name="Schibeci D."/>
            <person name="Hunter A."/>
            <person name="Barrero R."/>
            <person name="Phillips N.D."/>
            <person name="Hampson D.J."/>
        </authorList>
    </citation>
    <scope>NUCLEOTIDE SEQUENCE [LARGE SCALE GENOMIC DNA]</scope>
    <source>
        <strain evidence="2">ATCC 49526 / WA1</strain>
    </source>
</reference>
<organism evidence="1 2">
    <name type="scientific">Brachyspira hyodysenteriae (strain ATCC 49526 / WA1)</name>
    <dbReference type="NCBI Taxonomy" id="565034"/>
    <lineage>
        <taxon>Bacteria</taxon>
        <taxon>Pseudomonadati</taxon>
        <taxon>Spirochaetota</taxon>
        <taxon>Spirochaetia</taxon>
        <taxon>Brachyspirales</taxon>
        <taxon>Brachyspiraceae</taxon>
        <taxon>Brachyspira</taxon>
    </lineage>
</organism>
<dbReference type="EMBL" id="CP001357">
    <property type="protein sequence ID" value="ACN82943.1"/>
    <property type="molecule type" value="Genomic_DNA"/>
</dbReference>
<evidence type="ECO:0008006" key="3">
    <source>
        <dbReference type="Google" id="ProtNLM"/>
    </source>
</evidence>
<accession>A0A3B6VB13</accession>
<evidence type="ECO:0000313" key="1">
    <source>
        <dbReference type="EMBL" id="ACN82943.1"/>
    </source>
</evidence>
<protein>
    <recommendedName>
        <fullName evidence="3">Lipoprotein</fullName>
    </recommendedName>
</protein>
<name>A0A3B6VB13_BRAHW</name>
<dbReference type="AlphaFoldDB" id="A0A3B6VB13"/>
<dbReference type="STRING" id="565034.BHWA1_00447"/>
<evidence type="ECO:0000313" key="2">
    <source>
        <dbReference type="Proteomes" id="UP000001803"/>
    </source>
</evidence>
<proteinExistence type="predicted"/>